<dbReference type="Proteomes" id="UP000177187">
    <property type="component" value="Unassembled WGS sequence"/>
</dbReference>
<protein>
    <recommendedName>
        <fullName evidence="3 4">Dephospho-CoA kinase</fullName>
        <ecNumber evidence="3 4">2.7.1.24</ecNumber>
    </recommendedName>
    <alternativeName>
        <fullName evidence="3">Dephosphocoenzyme A kinase</fullName>
    </alternativeName>
</protein>
<organism evidence="5 6">
    <name type="scientific">Candidatus Coatesbacteria bacterium RBG_13_66_14</name>
    <dbReference type="NCBI Taxonomy" id="1817816"/>
    <lineage>
        <taxon>Bacteria</taxon>
        <taxon>Candidatus Coatesiibacteriota</taxon>
    </lineage>
</organism>
<reference evidence="5 6" key="1">
    <citation type="journal article" date="2016" name="Nat. Commun.">
        <title>Thousands of microbial genomes shed light on interconnected biogeochemical processes in an aquifer system.</title>
        <authorList>
            <person name="Anantharaman K."/>
            <person name="Brown C.T."/>
            <person name="Hug L.A."/>
            <person name="Sharon I."/>
            <person name="Castelle C.J."/>
            <person name="Probst A.J."/>
            <person name="Thomas B.C."/>
            <person name="Singh A."/>
            <person name="Wilkins M.J."/>
            <person name="Karaoz U."/>
            <person name="Brodie E.L."/>
            <person name="Williams K.H."/>
            <person name="Hubbard S.S."/>
            <person name="Banfield J.F."/>
        </authorList>
    </citation>
    <scope>NUCLEOTIDE SEQUENCE [LARGE SCALE GENOMIC DNA]</scope>
</reference>
<dbReference type="GO" id="GO:0015937">
    <property type="term" value="P:coenzyme A biosynthetic process"/>
    <property type="evidence" value="ECO:0007669"/>
    <property type="project" value="UniProtKB-UniRule"/>
</dbReference>
<proteinExistence type="inferred from homology"/>
<dbReference type="STRING" id="1817816.A2Y64_03580"/>
<dbReference type="NCBIfam" id="TIGR00152">
    <property type="entry name" value="dephospho-CoA kinase"/>
    <property type="match status" value="1"/>
</dbReference>
<accession>A0A1F5F3S2</accession>
<keyword evidence="3" id="KW-0963">Cytoplasm</keyword>
<dbReference type="EC" id="2.7.1.24" evidence="3 4"/>
<dbReference type="GO" id="GO:0005737">
    <property type="term" value="C:cytoplasm"/>
    <property type="evidence" value="ECO:0007669"/>
    <property type="project" value="UniProtKB-SubCell"/>
</dbReference>
<comment type="similarity">
    <text evidence="3">Belongs to the CoaE family.</text>
</comment>
<sequence length="205" mass="23197">MLTLGWTGGVASGKTTALELLGKIARLDVFEADRLGHKLLREPWIRDAVVELCGRDILDGGGEIERGRLGRMVFADRELLVRYNNLIHPPLIESVRAAVEEARNRSDAEAFVVDAALIFEWGIGRLFDAVVAVRAAQGLALRRLLREGLTEIEARQRLNSQLREEVKVQRADFVIINDNDLEALERRVWFLWEHQLAPLKRARAT</sequence>
<dbReference type="InterPro" id="IPR027417">
    <property type="entry name" value="P-loop_NTPase"/>
</dbReference>
<keyword evidence="1 3" id="KW-0547">Nucleotide-binding</keyword>
<comment type="caution">
    <text evidence="5">The sequence shown here is derived from an EMBL/GenBank/DDBJ whole genome shotgun (WGS) entry which is preliminary data.</text>
</comment>
<dbReference type="InterPro" id="IPR001977">
    <property type="entry name" value="Depp_CoAkinase"/>
</dbReference>
<evidence type="ECO:0000256" key="4">
    <source>
        <dbReference type="NCBIfam" id="TIGR00152"/>
    </source>
</evidence>
<comment type="function">
    <text evidence="3">Catalyzes the phosphorylation of the 3'-hydroxyl group of dephosphocoenzyme A to form coenzyme A.</text>
</comment>
<keyword evidence="2 3" id="KW-0067">ATP-binding</keyword>
<evidence type="ECO:0000256" key="3">
    <source>
        <dbReference type="HAMAP-Rule" id="MF_00376"/>
    </source>
</evidence>
<evidence type="ECO:0000256" key="2">
    <source>
        <dbReference type="ARBA" id="ARBA00022840"/>
    </source>
</evidence>
<keyword evidence="3" id="KW-0808">Transferase</keyword>
<keyword evidence="3" id="KW-0173">Coenzyme A biosynthesis</keyword>
<comment type="pathway">
    <text evidence="3">Cofactor biosynthesis; coenzyme A biosynthesis; CoA from (R)-pantothenate: step 5/5.</text>
</comment>
<dbReference type="PANTHER" id="PTHR10695:SF46">
    <property type="entry name" value="BIFUNCTIONAL COENZYME A SYNTHASE-RELATED"/>
    <property type="match status" value="1"/>
</dbReference>
<evidence type="ECO:0000256" key="1">
    <source>
        <dbReference type="ARBA" id="ARBA00022741"/>
    </source>
</evidence>
<keyword evidence="3 5" id="KW-0418">Kinase</keyword>
<dbReference type="SUPFAM" id="SSF52540">
    <property type="entry name" value="P-loop containing nucleoside triphosphate hydrolases"/>
    <property type="match status" value="1"/>
</dbReference>
<comment type="catalytic activity">
    <reaction evidence="3">
        <text>3'-dephospho-CoA + ATP = ADP + CoA + H(+)</text>
        <dbReference type="Rhea" id="RHEA:18245"/>
        <dbReference type="ChEBI" id="CHEBI:15378"/>
        <dbReference type="ChEBI" id="CHEBI:30616"/>
        <dbReference type="ChEBI" id="CHEBI:57287"/>
        <dbReference type="ChEBI" id="CHEBI:57328"/>
        <dbReference type="ChEBI" id="CHEBI:456216"/>
        <dbReference type="EC" id="2.7.1.24"/>
    </reaction>
</comment>
<dbReference type="UniPathway" id="UPA00241">
    <property type="reaction ID" value="UER00356"/>
</dbReference>
<dbReference type="PANTHER" id="PTHR10695">
    <property type="entry name" value="DEPHOSPHO-COA KINASE-RELATED"/>
    <property type="match status" value="1"/>
</dbReference>
<dbReference type="EMBL" id="MFAF01000104">
    <property type="protein sequence ID" value="OGD74283.1"/>
    <property type="molecule type" value="Genomic_DNA"/>
</dbReference>
<evidence type="ECO:0000313" key="6">
    <source>
        <dbReference type="Proteomes" id="UP000177187"/>
    </source>
</evidence>
<dbReference type="GO" id="GO:0005524">
    <property type="term" value="F:ATP binding"/>
    <property type="evidence" value="ECO:0007669"/>
    <property type="project" value="UniProtKB-UniRule"/>
</dbReference>
<dbReference type="PROSITE" id="PS51219">
    <property type="entry name" value="DPCK"/>
    <property type="match status" value="1"/>
</dbReference>
<gene>
    <name evidence="3" type="primary">coaE</name>
    <name evidence="5" type="ORF">A2Y64_03580</name>
</gene>
<comment type="subcellular location">
    <subcellularLocation>
        <location evidence="3">Cytoplasm</location>
    </subcellularLocation>
</comment>
<dbReference type="AlphaFoldDB" id="A0A1F5F3S2"/>
<name>A0A1F5F3S2_9BACT</name>
<dbReference type="GO" id="GO:0004140">
    <property type="term" value="F:dephospho-CoA kinase activity"/>
    <property type="evidence" value="ECO:0007669"/>
    <property type="project" value="UniProtKB-UniRule"/>
</dbReference>
<dbReference type="Gene3D" id="3.40.50.300">
    <property type="entry name" value="P-loop containing nucleotide triphosphate hydrolases"/>
    <property type="match status" value="1"/>
</dbReference>
<evidence type="ECO:0000313" key="5">
    <source>
        <dbReference type="EMBL" id="OGD74283.1"/>
    </source>
</evidence>
<dbReference type="HAMAP" id="MF_00376">
    <property type="entry name" value="Dephospho_CoA_kinase"/>
    <property type="match status" value="1"/>
</dbReference>
<dbReference type="Pfam" id="PF01121">
    <property type="entry name" value="CoaE"/>
    <property type="match status" value="1"/>
</dbReference>
<feature type="binding site" evidence="3">
    <location>
        <begin position="11"/>
        <end position="16"/>
    </location>
    <ligand>
        <name>ATP</name>
        <dbReference type="ChEBI" id="CHEBI:30616"/>
    </ligand>
</feature>
<dbReference type="CDD" id="cd02022">
    <property type="entry name" value="DPCK"/>
    <property type="match status" value="1"/>
</dbReference>